<feature type="compositionally biased region" description="Polar residues" evidence="1">
    <location>
        <begin position="110"/>
        <end position="151"/>
    </location>
</feature>
<reference evidence="2 3" key="1">
    <citation type="submission" date="2023-01" db="EMBL/GenBank/DDBJ databases">
        <title>Analysis of 21 Apiospora genomes using comparative genomics revels a genus with tremendous synthesis potential of carbohydrate active enzymes and secondary metabolites.</title>
        <authorList>
            <person name="Sorensen T."/>
        </authorList>
    </citation>
    <scope>NUCLEOTIDE SEQUENCE [LARGE SCALE GENOMIC DNA]</scope>
    <source>
        <strain evidence="2 3">CBS 20057</strain>
    </source>
</reference>
<sequence length="151" mass="15880">MERAASIRAYLKEDGGLPGIRDLVKSQWDSEVGLFPSELGDMDINTCVYDAIDRINAWQAKLEERAKADEAFASALRDQTSKAKSTNSGGKNSGKGKTSGEDGGDPVLPTSVNAPNVQQPALFQGSTTLGASEMSSDTISPPSSEGTISLL</sequence>
<feature type="region of interest" description="Disordered" evidence="1">
    <location>
        <begin position="73"/>
        <end position="151"/>
    </location>
</feature>
<organism evidence="2 3">
    <name type="scientific">Apiospora marii</name>
    <dbReference type="NCBI Taxonomy" id="335849"/>
    <lineage>
        <taxon>Eukaryota</taxon>
        <taxon>Fungi</taxon>
        <taxon>Dikarya</taxon>
        <taxon>Ascomycota</taxon>
        <taxon>Pezizomycotina</taxon>
        <taxon>Sordariomycetes</taxon>
        <taxon>Xylariomycetidae</taxon>
        <taxon>Amphisphaeriales</taxon>
        <taxon>Apiosporaceae</taxon>
        <taxon>Apiospora</taxon>
    </lineage>
</organism>
<protein>
    <submittedName>
        <fullName evidence="2">Uncharacterized protein</fullName>
    </submittedName>
</protein>
<accession>A0ABR1S535</accession>
<dbReference type="Proteomes" id="UP001396898">
    <property type="component" value="Unassembled WGS sequence"/>
</dbReference>
<gene>
    <name evidence="2" type="ORF">PG991_004013</name>
</gene>
<evidence type="ECO:0000313" key="3">
    <source>
        <dbReference type="Proteomes" id="UP001396898"/>
    </source>
</evidence>
<comment type="caution">
    <text evidence="2">The sequence shown here is derived from an EMBL/GenBank/DDBJ whole genome shotgun (WGS) entry which is preliminary data.</text>
</comment>
<keyword evidence="3" id="KW-1185">Reference proteome</keyword>
<name>A0ABR1S535_9PEZI</name>
<evidence type="ECO:0000313" key="2">
    <source>
        <dbReference type="EMBL" id="KAK8026957.1"/>
    </source>
</evidence>
<dbReference type="EMBL" id="JAQQWI010000007">
    <property type="protein sequence ID" value="KAK8026957.1"/>
    <property type="molecule type" value="Genomic_DNA"/>
</dbReference>
<proteinExistence type="predicted"/>
<evidence type="ECO:0000256" key="1">
    <source>
        <dbReference type="SAM" id="MobiDB-lite"/>
    </source>
</evidence>